<name>A0A9D3A161_9ACTN</name>
<evidence type="ECO:0000259" key="8">
    <source>
        <dbReference type="PROSITE" id="PS50937"/>
    </source>
</evidence>
<evidence type="ECO:0000313" key="10">
    <source>
        <dbReference type="Proteomes" id="UP000786989"/>
    </source>
</evidence>
<sequence>MRSKEVAEFAGVTVRTLRHYHQLGILPEPPRSANGYREYGAVDVARGVGKVPSRENRERHPVRMALQSTKDGLRTLFAESPVIRMSVLLSMCVLMVIGGYQGLILPVHFTLGDRADLLGYVLTVMSAGVLAASLIYAKLAPRLSNRTWYSLSLVGMMAGIAVMATLPSYPVLLAGAALLGFASGPLSALLNFKVFDLIPDEVRGATLGTQNALMLVVAPVAVFIASVLVAWLGVGLAAIVLAGLWAAFTLYALLSSSMREL</sequence>
<feature type="transmembrane region" description="Helical" evidence="6">
    <location>
        <begin position="117"/>
        <end position="136"/>
    </location>
</feature>
<dbReference type="Pfam" id="PF00376">
    <property type="entry name" value="MerR"/>
    <property type="match status" value="1"/>
</dbReference>
<dbReference type="Pfam" id="PF07690">
    <property type="entry name" value="MFS_1"/>
    <property type="match status" value="1"/>
</dbReference>
<dbReference type="GO" id="GO:0003677">
    <property type="term" value="F:DNA binding"/>
    <property type="evidence" value="ECO:0007669"/>
    <property type="project" value="UniProtKB-KW"/>
</dbReference>
<proteinExistence type="predicted"/>
<dbReference type="InterPro" id="IPR009061">
    <property type="entry name" value="DNA-bd_dom_put_sf"/>
</dbReference>
<keyword evidence="4 6" id="KW-1133">Transmembrane helix</keyword>
<dbReference type="Gene3D" id="1.20.1250.20">
    <property type="entry name" value="MFS general substrate transporter like domains"/>
    <property type="match status" value="1"/>
</dbReference>
<dbReference type="InterPro" id="IPR036259">
    <property type="entry name" value="MFS_trans_sf"/>
</dbReference>
<dbReference type="InterPro" id="IPR020846">
    <property type="entry name" value="MFS_dom"/>
</dbReference>
<dbReference type="GO" id="GO:0022857">
    <property type="term" value="F:transmembrane transporter activity"/>
    <property type="evidence" value="ECO:0007669"/>
    <property type="project" value="InterPro"/>
</dbReference>
<evidence type="ECO:0000256" key="1">
    <source>
        <dbReference type="ARBA" id="ARBA00004651"/>
    </source>
</evidence>
<dbReference type="SUPFAM" id="SSF103473">
    <property type="entry name" value="MFS general substrate transporter"/>
    <property type="match status" value="1"/>
</dbReference>
<gene>
    <name evidence="9" type="ORF">K8U77_04245</name>
</gene>
<dbReference type="Gene3D" id="1.10.1660.10">
    <property type="match status" value="1"/>
</dbReference>
<keyword evidence="2" id="KW-1003">Cell membrane</keyword>
<accession>A0A9D3A161</accession>
<dbReference type="InterPro" id="IPR011701">
    <property type="entry name" value="MFS"/>
</dbReference>
<keyword evidence="3 6" id="KW-0812">Transmembrane</keyword>
<dbReference type="PROSITE" id="PS50850">
    <property type="entry name" value="MFS"/>
    <property type="match status" value="1"/>
</dbReference>
<feature type="transmembrane region" description="Helical" evidence="6">
    <location>
        <begin position="82"/>
        <end position="105"/>
    </location>
</feature>
<dbReference type="Proteomes" id="UP000786989">
    <property type="component" value="Unassembled WGS sequence"/>
</dbReference>
<dbReference type="GO" id="GO:0005886">
    <property type="term" value="C:plasma membrane"/>
    <property type="evidence" value="ECO:0007669"/>
    <property type="project" value="UniProtKB-SubCell"/>
</dbReference>
<evidence type="ECO:0000256" key="4">
    <source>
        <dbReference type="ARBA" id="ARBA00022989"/>
    </source>
</evidence>
<dbReference type="PROSITE" id="PS50937">
    <property type="entry name" value="HTH_MERR_2"/>
    <property type="match status" value="1"/>
</dbReference>
<keyword evidence="9" id="KW-0238">DNA-binding</keyword>
<evidence type="ECO:0000259" key="7">
    <source>
        <dbReference type="PROSITE" id="PS50850"/>
    </source>
</evidence>
<evidence type="ECO:0000256" key="2">
    <source>
        <dbReference type="ARBA" id="ARBA00022475"/>
    </source>
</evidence>
<reference evidence="9" key="2">
    <citation type="submission" date="2021-09" db="EMBL/GenBank/DDBJ databases">
        <authorList>
            <person name="Gilroy R."/>
        </authorList>
    </citation>
    <scope>NUCLEOTIDE SEQUENCE</scope>
    <source>
        <strain evidence="9">ChiGjej6B6-11269</strain>
    </source>
</reference>
<dbReference type="GO" id="GO:0006355">
    <property type="term" value="P:regulation of DNA-templated transcription"/>
    <property type="evidence" value="ECO:0007669"/>
    <property type="project" value="InterPro"/>
</dbReference>
<comment type="subcellular location">
    <subcellularLocation>
        <location evidence="1">Cell membrane</location>
        <topology evidence="1">Multi-pass membrane protein</topology>
    </subcellularLocation>
</comment>
<evidence type="ECO:0000313" key="9">
    <source>
        <dbReference type="EMBL" id="HJF65313.1"/>
    </source>
</evidence>
<organism evidence="9 10">
    <name type="scientific">Slackia equolifaciens</name>
    <dbReference type="NCBI Taxonomy" id="498718"/>
    <lineage>
        <taxon>Bacteria</taxon>
        <taxon>Bacillati</taxon>
        <taxon>Actinomycetota</taxon>
        <taxon>Coriobacteriia</taxon>
        <taxon>Eggerthellales</taxon>
        <taxon>Eggerthellaceae</taxon>
        <taxon>Slackia</taxon>
    </lineage>
</organism>
<dbReference type="PANTHER" id="PTHR23513:SF11">
    <property type="entry name" value="STAPHYLOFERRIN A TRANSPORTER"/>
    <property type="match status" value="1"/>
</dbReference>
<reference evidence="9" key="1">
    <citation type="journal article" date="2021" name="PeerJ">
        <title>Extensive microbial diversity within the chicken gut microbiome revealed by metagenomics and culture.</title>
        <authorList>
            <person name="Gilroy R."/>
            <person name="Ravi A."/>
            <person name="Getino M."/>
            <person name="Pursley I."/>
            <person name="Horton D.L."/>
            <person name="Alikhan N.F."/>
            <person name="Baker D."/>
            <person name="Gharbi K."/>
            <person name="Hall N."/>
            <person name="Watson M."/>
            <person name="Adriaenssens E.M."/>
            <person name="Foster-Nyarko E."/>
            <person name="Jarju S."/>
            <person name="Secka A."/>
            <person name="Antonio M."/>
            <person name="Oren A."/>
            <person name="Chaudhuri R.R."/>
            <person name="La Ragione R."/>
            <person name="Hildebrand F."/>
            <person name="Pallen M.J."/>
        </authorList>
    </citation>
    <scope>NUCLEOTIDE SEQUENCE</scope>
    <source>
        <strain evidence="9">ChiGjej6B6-11269</strain>
    </source>
</reference>
<feature type="transmembrane region" description="Helical" evidence="6">
    <location>
        <begin position="212"/>
        <end position="231"/>
    </location>
</feature>
<evidence type="ECO:0000256" key="6">
    <source>
        <dbReference type="SAM" id="Phobius"/>
    </source>
</evidence>
<feature type="transmembrane region" description="Helical" evidence="6">
    <location>
        <begin position="172"/>
        <end position="192"/>
    </location>
</feature>
<feature type="domain" description="HTH merR-type" evidence="8">
    <location>
        <begin position="1"/>
        <end position="46"/>
    </location>
</feature>
<dbReference type="InterPro" id="IPR000551">
    <property type="entry name" value="MerR-type_HTH_dom"/>
</dbReference>
<feature type="domain" description="Major facilitator superfamily (MFS) profile" evidence="7">
    <location>
        <begin position="79"/>
        <end position="261"/>
    </location>
</feature>
<dbReference type="SMART" id="SM00422">
    <property type="entry name" value="HTH_MERR"/>
    <property type="match status" value="1"/>
</dbReference>
<dbReference type="SUPFAM" id="SSF46955">
    <property type="entry name" value="Putative DNA-binding domain"/>
    <property type="match status" value="1"/>
</dbReference>
<keyword evidence="5 6" id="KW-0472">Membrane</keyword>
<dbReference type="AlphaFoldDB" id="A0A9D3A161"/>
<evidence type="ECO:0000256" key="5">
    <source>
        <dbReference type="ARBA" id="ARBA00023136"/>
    </source>
</evidence>
<feature type="transmembrane region" description="Helical" evidence="6">
    <location>
        <begin position="148"/>
        <end position="166"/>
    </location>
</feature>
<dbReference type="CDD" id="cd00592">
    <property type="entry name" value="HTH_MerR-like"/>
    <property type="match status" value="1"/>
</dbReference>
<comment type="caution">
    <text evidence="9">The sequence shown here is derived from an EMBL/GenBank/DDBJ whole genome shotgun (WGS) entry which is preliminary data.</text>
</comment>
<feature type="transmembrane region" description="Helical" evidence="6">
    <location>
        <begin position="237"/>
        <end position="254"/>
    </location>
</feature>
<dbReference type="PANTHER" id="PTHR23513">
    <property type="entry name" value="INTEGRAL MEMBRANE EFFLUX PROTEIN-RELATED"/>
    <property type="match status" value="1"/>
</dbReference>
<dbReference type="EMBL" id="DYWI01000070">
    <property type="protein sequence ID" value="HJF65313.1"/>
    <property type="molecule type" value="Genomic_DNA"/>
</dbReference>
<protein>
    <submittedName>
        <fullName evidence="9">MerR family DNA-binding transcriptional regulator</fullName>
    </submittedName>
</protein>
<evidence type="ECO:0000256" key="3">
    <source>
        <dbReference type="ARBA" id="ARBA00022692"/>
    </source>
</evidence>